<evidence type="ECO:0000313" key="1">
    <source>
        <dbReference type="EMBL" id="PWK11591.1"/>
    </source>
</evidence>
<evidence type="ECO:0000313" key="2">
    <source>
        <dbReference type="Proteomes" id="UP000245634"/>
    </source>
</evidence>
<proteinExistence type="predicted"/>
<gene>
    <name evidence="1" type="ORF">C7459_110120</name>
</gene>
<reference evidence="1 2" key="1">
    <citation type="submission" date="2018-05" db="EMBL/GenBank/DDBJ databases">
        <title>Genomic Encyclopedia of Type Strains, Phase IV (KMG-IV): sequencing the most valuable type-strain genomes for metagenomic binning, comparative biology and taxonomic classification.</title>
        <authorList>
            <person name="Goeker M."/>
        </authorList>
    </citation>
    <scope>NUCLEOTIDE SEQUENCE [LARGE SCALE GENOMIC DNA]</scope>
    <source>
        <strain evidence="1 2">DSM 18773</strain>
    </source>
</reference>
<sequence length="45" mass="5032">MNFNVAINSRFQGLQAQILGFSFDVALNGTRLPIFTHSVVENHVK</sequence>
<protein>
    <submittedName>
        <fullName evidence="1">Uncharacterized protein</fullName>
    </submittedName>
</protein>
<accession>A0A316D832</accession>
<comment type="caution">
    <text evidence="1">The sequence shown here is derived from an EMBL/GenBank/DDBJ whole genome shotgun (WGS) entry which is preliminary data.</text>
</comment>
<organism evidence="1 2">
    <name type="scientific">Tumebacillus permanentifrigoris</name>
    <dbReference type="NCBI Taxonomy" id="378543"/>
    <lineage>
        <taxon>Bacteria</taxon>
        <taxon>Bacillati</taxon>
        <taxon>Bacillota</taxon>
        <taxon>Bacilli</taxon>
        <taxon>Bacillales</taxon>
        <taxon>Alicyclobacillaceae</taxon>
        <taxon>Tumebacillus</taxon>
    </lineage>
</organism>
<dbReference type="RefSeq" id="WP_170119447.1">
    <property type="nucleotide sequence ID" value="NZ_QGGL01000010.1"/>
</dbReference>
<keyword evidence="2" id="KW-1185">Reference proteome</keyword>
<dbReference type="EMBL" id="QGGL01000010">
    <property type="protein sequence ID" value="PWK11591.1"/>
    <property type="molecule type" value="Genomic_DNA"/>
</dbReference>
<name>A0A316D832_9BACL</name>
<dbReference type="Proteomes" id="UP000245634">
    <property type="component" value="Unassembled WGS sequence"/>
</dbReference>
<dbReference type="AlphaFoldDB" id="A0A316D832"/>